<evidence type="ECO:0000313" key="10">
    <source>
        <dbReference type="EMBL" id="OGI51374.1"/>
    </source>
</evidence>
<evidence type="ECO:0000256" key="7">
    <source>
        <dbReference type="ARBA" id="ARBA00023237"/>
    </source>
</evidence>
<evidence type="ECO:0000256" key="6">
    <source>
        <dbReference type="ARBA" id="ARBA00023136"/>
    </source>
</evidence>
<accession>A0A1F6U1W4</accession>
<evidence type="ECO:0000256" key="3">
    <source>
        <dbReference type="ARBA" id="ARBA00022448"/>
    </source>
</evidence>
<dbReference type="InterPro" id="IPR003423">
    <property type="entry name" value="OMP_efflux"/>
</dbReference>
<dbReference type="GO" id="GO:0009279">
    <property type="term" value="C:cell outer membrane"/>
    <property type="evidence" value="ECO:0007669"/>
    <property type="project" value="UniProtKB-SubCell"/>
</dbReference>
<comment type="similarity">
    <text evidence="2">Belongs to the outer membrane factor (OMF) (TC 1.B.17) family.</text>
</comment>
<dbReference type="PANTHER" id="PTHR30026">
    <property type="entry name" value="OUTER MEMBRANE PROTEIN TOLC"/>
    <property type="match status" value="1"/>
</dbReference>
<evidence type="ECO:0000313" key="11">
    <source>
        <dbReference type="Proteomes" id="UP000179037"/>
    </source>
</evidence>
<keyword evidence="5" id="KW-0812">Transmembrane</keyword>
<proteinExistence type="inferred from homology"/>
<keyword evidence="8" id="KW-0175">Coiled coil</keyword>
<feature type="coiled-coil region" evidence="8">
    <location>
        <begin position="140"/>
        <end position="205"/>
    </location>
</feature>
<keyword evidence="4" id="KW-1134">Transmembrane beta strand</keyword>
<evidence type="ECO:0000256" key="4">
    <source>
        <dbReference type="ARBA" id="ARBA00022452"/>
    </source>
</evidence>
<evidence type="ECO:0000256" key="8">
    <source>
        <dbReference type="SAM" id="Coils"/>
    </source>
</evidence>
<dbReference type="PANTHER" id="PTHR30026:SF20">
    <property type="entry name" value="OUTER MEMBRANE PROTEIN TOLC"/>
    <property type="match status" value="1"/>
</dbReference>
<reference evidence="10 11" key="1">
    <citation type="journal article" date="2016" name="Nat. Commun.">
        <title>Thousands of microbial genomes shed light on interconnected biogeochemical processes in an aquifer system.</title>
        <authorList>
            <person name="Anantharaman K."/>
            <person name="Brown C.T."/>
            <person name="Hug L.A."/>
            <person name="Sharon I."/>
            <person name="Castelle C.J."/>
            <person name="Probst A.J."/>
            <person name="Thomas B.C."/>
            <person name="Singh A."/>
            <person name="Wilkins M.J."/>
            <person name="Karaoz U."/>
            <person name="Brodie E.L."/>
            <person name="Williams K.H."/>
            <person name="Hubbard S.S."/>
            <person name="Banfield J.F."/>
        </authorList>
    </citation>
    <scope>NUCLEOTIDE SEQUENCE [LARGE SCALE GENOMIC DNA]</scope>
</reference>
<comment type="subcellular location">
    <subcellularLocation>
        <location evidence="1">Cell outer membrane</location>
    </subcellularLocation>
</comment>
<comment type="caution">
    <text evidence="10">The sequence shown here is derived from an EMBL/GenBank/DDBJ whole genome shotgun (WGS) entry which is preliminary data.</text>
</comment>
<keyword evidence="3" id="KW-0813">Transport</keyword>
<dbReference type="Gene3D" id="1.20.1600.10">
    <property type="entry name" value="Outer membrane efflux proteins (OEP)"/>
    <property type="match status" value="1"/>
</dbReference>
<protein>
    <recommendedName>
        <fullName evidence="12">Transporter</fullName>
    </recommendedName>
</protein>
<name>A0A1F6U1W4_9PROT</name>
<sequence>MTATLKMFPALLFGLMPALWAAPPAALIWEASVEEAAAGNPELRAARAKLAAAAHTATAAHSGNLPQLSAGAGYSDSSGSATTAGANYSTSLSLSQNLFSGFQDSARIEQGAANLTQAEAGLASAKARLSQELKSAFAGLQFAQDNVTLTEKIVQRLEENLRLVELRFEGGRENKGSFLLTRATLAQARYENLQAQQALASVQAQFARVLGRAEPGGLQIIGNVPVTAPGAAPDFRQLVQQTPDLLQARAQERSAVADVTLARAGFYPSVDLTGSVAREGQDWTPDKDRRTVGLNLTIPLFSGGKDYYTTKSMAATLEAVSSNKDNVERQMLVRLKQAHASYVESAEKLKVDQAFLEAAVTRAEIARSRYNNGLVSFEDWDRIENDLIQRQKTLLQSRRDRVTAEAAWEQAQGKGVIP</sequence>
<evidence type="ECO:0008006" key="12">
    <source>
        <dbReference type="Google" id="ProtNLM"/>
    </source>
</evidence>
<dbReference type="Pfam" id="PF02321">
    <property type="entry name" value="OEP"/>
    <property type="match status" value="2"/>
</dbReference>
<feature type="chain" id="PRO_5009526933" description="Transporter" evidence="9">
    <location>
        <begin position="22"/>
        <end position="418"/>
    </location>
</feature>
<evidence type="ECO:0000256" key="1">
    <source>
        <dbReference type="ARBA" id="ARBA00004442"/>
    </source>
</evidence>
<dbReference type="GO" id="GO:0015288">
    <property type="term" value="F:porin activity"/>
    <property type="evidence" value="ECO:0007669"/>
    <property type="project" value="TreeGrafter"/>
</dbReference>
<evidence type="ECO:0000256" key="9">
    <source>
        <dbReference type="SAM" id="SignalP"/>
    </source>
</evidence>
<dbReference type="Proteomes" id="UP000179037">
    <property type="component" value="Unassembled WGS sequence"/>
</dbReference>
<feature type="signal peptide" evidence="9">
    <location>
        <begin position="1"/>
        <end position="21"/>
    </location>
</feature>
<dbReference type="STRING" id="1817768.A3A87_04545"/>
<dbReference type="EMBL" id="MFTC01000043">
    <property type="protein sequence ID" value="OGI51374.1"/>
    <property type="molecule type" value="Genomic_DNA"/>
</dbReference>
<evidence type="ECO:0000256" key="2">
    <source>
        <dbReference type="ARBA" id="ARBA00007613"/>
    </source>
</evidence>
<dbReference type="InterPro" id="IPR051906">
    <property type="entry name" value="TolC-like"/>
</dbReference>
<dbReference type="GO" id="GO:1990281">
    <property type="term" value="C:efflux pump complex"/>
    <property type="evidence" value="ECO:0007669"/>
    <property type="project" value="TreeGrafter"/>
</dbReference>
<gene>
    <name evidence="10" type="ORF">A3A87_04545</name>
</gene>
<keyword evidence="6" id="KW-0472">Membrane</keyword>
<dbReference type="GO" id="GO:0015562">
    <property type="term" value="F:efflux transmembrane transporter activity"/>
    <property type="evidence" value="ECO:0007669"/>
    <property type="project" value="InterPro"/>
</dbReference>
<dbReference type="SUPFAM" id="SSF56954">
    <property type="entry name" value="Outer membrane efflux proteins (OEP)"/>
    <property type="match status" value="1"/>
</dbReference>
<evidence type="ECO:0000256" key="5">
    <source>
        <dbReference type="ARBA" id="ARBA00022692"/>
    </source>
</evidence>
<keyword evidence="7" id="KW-0998">Cell outer membrane</keyword>
<organism evidence="10 11">
    <name type="scientific">Candidatus Muproteobacteria bacterium RIFCSPLOWO2_01_FULL_60_18</name>
    <dbReference type="NCBI Taxonomy" id="1817768"/>
    <lineage>
        <taxon>Bacteria</taxon>
        <taxon>Pseudomonadati</taxon>
        <taxon>Pseudomonadota</taxon>
        <taxon>Candidatus Muproteobacteria</taxon>
    </lineage>
</organism>
<keyword evidence="9" id="KW-0732">Signal</keyword>
<dbReference type="AlphaFoldDB" id="A0A1F6U1W4"/>